<protein>
    <submittedName>
        <fullName evidence="2">Uncharacterized protein</fullName>
    </submittedName>
</protein>
<feature type="compositionally biased region" description="Basic and acidic residues" evidence="1">
    <location>
        <begin position="384"/>
        <end position="393"/>
    </location>
</feature>
<dbReference type="EMBL" id="MCFC01000014">
    <property type="protein sequence ID" value="ORY31589.1"/>
    <property type="molecule type" value="Genomic_DNA"/>
</dbReference>
<sequence>MDGFYWDNVNLYPLSDSNSRSAMRGMCRHVGGGTTIILAPLVLLELHKMQASSEIVGPVLADLAANWTYAQDLLRSSIRRQQSLTDIRNDASTFPLVHRFVTHQFLSVILIKLRRVKESKVQRSIRTRQDALGRPFTGTIKEILRMLLGILEKRAAFDSHPWPQNDDERMLEKMWSPDAMLPIVSSKITSPLAGLNKYGCVSKIREDGYAAWHVLLLHMKRMWTASRVSLDHIDHATFDLFSTIPTDFDPTEMAMLRATFAFLPDTDKVTGTMHPRPSLATICRLIHTYHLSSTIECGNSDPVERRVGAILARIHGRSAEVMSAVREMVDAQAAQRKQNIVEYVKKPLRGFRQAARGKQFTFTMTAGPTLVLPPKPPVHSQYHLTERRGDRSSSKFRYRSPPVDLSPAPSFLLPPRPINLLPQRALPLKLDPKTALSTVLTFHEGAGYDSDIQWLARWLGRYRREKRKRRSTVVVYITVLLPLVTTIDEPRTSFFQPKYAYIYAITCRKRNPE</sequence>
<feature type="region of interest" description="Disordered" evidence="1">
    <location>
        <begin position="374"/>
        <end position="402"/>
    </location>
</feature>
<organism evidence="2 3">
    <name type="scientific">Naematelia encephala</name>
    <dbReference type="NCBI Taxonomy" id="71784"/>
    <lineage>
        <taxon>Eukaryota</taxon>
        <taxon>Fungi</taxon>
        <taxon>Dikarya</taxon>
        <taxon>Basidiomycota</taxon>
        <taxon>Agaricomycotina</taxon>
        <taxon>Tremellomycetes</taxon>
        <taxon>Tremellales</taxon>
        <taxon>Naemateliaceae</taxon>
        <taxon>Naematelia</taxon>
    </lineage>
</organism>
<dbReference type="Proteomes" id="UP000193986">
    <property type="component" value="Unassembled WGS sequence"/>
</dbReference>
<name>A0A1Y2B9T0_9TREE</name>
<keyword evidence="3" id="KW-1185">Reference proteome</keyword>
<dbReference type="InParanoid" id="A0A1Y2B9T0"/>
<evidence type="ECO:0000313" key="3">
    <source>
        <dbReference type="Proteomes" id="UP000193986"/>
    </source>
</evidence>
<dbReference type="AlphaFoldDB" id="A0A1Y2B9T0"/>
<evidence type="ECO:0000313" key="2">
    <source>
        <dbReference type="EMBL" id="ORY31589.1"/>
    </source>
</evidence>
<reference evidence="2 3" key="1">
    <citation type="submission" date="2016-07" db="EMBL/GenBank/DDBJ databases">
        <title>Pervasive Adenine N6-methylation of Active Genes in Fungi.</title>
        <authorList>
            <consortium name="DOE Joint Genome Institute"/>
            <person name="Mondo S.J."/>
            <person name="Dannebaum R.O."/>
            <person name="Kuo R.C."/>
            <person name="Labutti K."/>
            <person name="Haridas S."/>
            <person name="Kuo A."/>
            <person name="Salamov A."/>
            <person name="Ahrendt S.R."/>
            <person name="Lipzen A."/>
            <person name="Sullivan W."/>
            <person name="Andreopoulos W.B."/>
            <person name="Clum A."/>
            <person name="Lindquist E."/>
            <person name="Daum C."/>
            <person name="Ramamoorthy G.K."/>
            <person name="Gryganskyi A."/>
            <person name="Culley D."/>
            <person name="Magnuson J.K."/>
            <person name="James T.Y."/>
            <person name="O'Malley M.A."/>
            <person name="Stajich J.E."/>
            <person name="Spatafora J.W."/>
            <person name="Visel A."/>
            <person name="Grigoriev I.V."/>
        </authorList>
    </citation>
    <scope>NUCLEOTIDE SEQUENCE [LARGE SCALE GENOMIC DNA]</scope>
    <source>
        <strain evidence="2 3">68-887.2</strain>
    </source>
</reference>
<gene>
    <name evidence="2" type="ORF">BCR39DRAFT_525802</name>
</gene>
<accession>A0A1Y2B9T0</accession>
<proteinExistence type="predicted"/>
<comment type="caution">
    <text evidence="2">The sequence shown here is derived from an EMBL/GenBank/DDBJ whole genome shotgun (WGS) entry which is preliminary data.</text>
</comment>
<evidence type="ECO:0000256" key="1">
    <source>
        <dbReference type="SAM" id="MobiDB-lite"/>
    </source>
</evidence>